<organism evidence="2 3">
    <name type="scientific">Umbra pygmaea</name>
    <name type="common">Eastern mudminnow</name>
    <dbReference type="NCBI Taxonomy" id="75934"/>
    <lineage>
        <taxon>Eukaryota</taxon>
        <taxon>Metazoa</taxon>
        <taxon>Chordata</taxon>
        <taxon>Craniata</taxon>
        <taxon>Vertebrata</taxon>
        <taxon>Euteleostomi</taxon>
        <taxon>Actinopterygii</taxon>
        <taxon>Neopterygii</taxon>
        <taxon>Teleostei</taxon>
        <taxon>Protacanthopterygii</taxon>
        <taxon>Esociformes</taxon>
        <taxon>Umbridae</taxon>
        <taxon>Umbra</taxon>
    </lineage>
</organism>
<gene>
    <name evidence="2" type="ORF">UPYG_G00331280</name>
</gene>
<evidence type="ECO:0000313" key="2">
    <source>
        <dbReference type="EMBL" id="KAL0961754.1"/>
    </source>
</evidence>
<feature type="region of interest" description="Disordered" evidence="1">
    <location>
        <begin position="43"/>
        <end position="77"/>
    </location>
</feature>
<evidence type="ECO:0000313" key="3">
    <source>
        <dbReference type="Proteomes" id="UP001557470"/>
    </source>
</evidence>
<proteinExistence type="predicted"/>
<dbReference type="AlphaFoldDB" id="A0ABD0VW19"/>
<feature type="compositionally biased region" description="Polar residues" evidence="1">
    <location>
        <begin position="67"/>
        <end position="77"/>
    </location>
</feature>
<dbReference type="EMBL" id="JAGEUA010000011">
    <property type="protein sequence ID" value="KAL0961754.1"/>
    <property type="molecule type" value="Genomic_DNA"/>
</dbReference>
<reference evidence="2 3" key="1">
    <citation type="submission" date="2024-06" db="EMBL/GenBank/DDBJ databases">
        <authorList>
            <person name="Pan Q."/>
            <person name="Wen M."/>
            <person name="Jouanno E."/>
            <person name="Zahm M."/>
            <person name="Klopp C."/>
            <person name="Cabau C."/>
            <person name="Louis A."/>
            <person name="Berthelot C."/>
            <person name="Parey E."/>
            <person name="Roest Crollius H."/>
            <person name="Montfort J."/>
            <person name="Robinson-Rechavi M."/>
            <person name="Bouchez O."/>
            <person name="Lampietro C."/>
            <person name="Lopez Roques C."/>
            <person name="Donnadieu C."/>
            <person name="Postlethwait J."/>
            <person name="Bobe J."/>
            <person name="Verreycken H."/>
            <person name="Guiguen Y."/>
        </authorList>
    </citation>
    <scope>NUCLEOTIDE SEQUENCE [LARGE SCALE GENOMIC DNA]</scope>
    <source>
        <strain evidence="2">Up_M1</strain>
        <tissue evidence="2">Testis</tissue>
    </source>
</reference>
<keyword evidence="3" id="KW-1185">Reference proteome</keyword>
<evidence type="ECO:0000256" key="1">
    <source>
        <dbReference type="SAM" id="MobiDB-lite"/>
    </source>
</evidence>
<dbReference type="Proteomes" id="UP001557470">
    <property type="component" value="Unassembled WGS sequence"/>
</dbReference>
<protein>
    <submittedName>
        <fullName evidence="2">Uncharacterized protein</fullName>
    </submittedName>
</protein>
<name>A0ABD0VW19_UMBPY</name>
<comment type="caution">
    <text evidence="2">The sequence shown here is derived from an EMBL/GenBank/DDBJ whole genome shotgun (WGS) entry which is preliminary data.</text>
</comment>
<sequence>MNHPMMASVKMEDCCQTLELNVIIKDEEDKKEICESACNGDQVETFSTSREQQEGHRDKRTHHCPHSDTQIPDGTVK</sequence>
<accession>A0ABD0VW19</accession>